<evidence type="ECO:0000313" key="1">
    <source>
        <dbReference type="EMBL" id="MBH8561845.1"/>
    </source>
</evidence>
<accession>A0A8J7HQV2</accession>
<gene>
    <name evidence="1" type="ORF">I8748_06585</name>
</gene>
<keyword evidence="2" id="KW-1185">Reference proteome</keyword>
<proteinExistence type="predicted"/>
<comment type="caution">
    <text evidence="1">The sequence shown here is derived from an EMBL/GenBank/DDBJ whole genome shotgun (WGS) entry which is preliminary data.</text>
</comment>
<dbReference type="AlphaFoldDB" id="A0A8J7HQV2"/>
<dbReference type="RefSeq" id="WP_198123833.1">
    <property type="nucleotide sequence ID" value="NZ_JAECZC010000007.1"/>
</dbReference>
<protein>
    <submittedName>
        <fullName evidence="1">Uncharacterized protein</fullName>
    </submittedName>
</protein>
<name>A0A8J7HQV2_9NOST</name>
<dbReference type="Proteomes" id="UP000632766">
    <property type="component" value="Unassembled WGS sequence"/>
</dbReference>
<evidence type="ECO:0000313" key="2">
    <source>
        <dbReference type="Proteomes" id="UP000632766"/>
    </source>
</evidence>
<dbReference type="EMBL" id="JAECZC010000007">
    <property type="protein sequence ID" value="MBH8561845.1"/>
    <property type="molecule type" value="Genomic_DNA"/>
</dbReference>
<organism evidence="1 2">
    <name type="scientific">Amazonocrinis nigriterrae CENA67</name>
    <dbReference type="NCBI Taxonomy" id="2794033"/>
    <lineage>
        <taxon>Bacteria</taxon>
        <taxon>Bacillati</taxon>
        <taxon>Cyanobacteriota</taxon>
        <taxon>Cyanophyceae</taxon>
        <taxon>Nostocales</taxon>
        <taxon>Nostocaceae</taxon>
        <taxon>Amazonocrinis</taxon>
        <taxon>Amazonocrinis nigriterrae</taxon>
    </lineage>
</organism>
<reference evidence="1 2" key="1">
    <citation type="journal article" date="2021" name="Int. J. Syst. Evol. Microbiol.">
        <title>Amazonocrinis nigriterrae gen. nov., sp. nov., Atlanticothrix silvestris gen. nov., sp. nov. and Dendronalium phyllosphericum gen. nov., sp. nov., nostocacean cyanobacteria from Brazilian environments.</title>
        <authorList>
            <person name="Alvarenga D.O."/>
            <person name="Andreote A.P.D."/>
            <person name="Branco L.H.Z."/>
            <person name="Delbaje E."/>
            <person name="Cruz R.B."/>
            <person name="Varani A.M."/>
            <person name="Fiore M.F."/>
        </authorList>
    </citation>
    <scope>NUCLEOTIDE SEQUENCE [LARGE SCALE GENOMIC DNA]</scope>
    <source>
        <strain evidence="1 2">CENA67</strain>
    </source>
</reference>
<sequence>MTKNIPSYKPGKVVVLFGNFPLTIRLSAAPQDEQLNFLRDRIIFHANNLVEHGLWDEPLSDTELDQIMSNVEIEPVLFADFHDVVSWLRYPLSILKKNF</sequence>